<dbReference type="STRING" id="195883.A0A482XRU3"/>
<dbReference type="Pfam" id="PF00883">
    <property type="entry name" value="Peptidase_M17"/>
    <property type="match status" value="1"/>
</dbReference>
<accession>A0A482XRU3</accession>
<evidence type="ECO:0000256" key="2">
    <source>
        <dbReference type="ARBA" id="ARBA00022438"/>
    </source>
</evidence>
<dbReference type="SMR" id="A0A482XRU3"/>
<reference evidence="6 7" key="1">
    <citation type="journal article" date="2017" name="Gigascience">
        <title>Genome sequence of the small brown planthopper, Laodelphax striatellus.</title>
        <authorList>
            <person name="Zhu J."/>
            <person name="Jiang F."/>
            <person name="Wang X."/>
            <person name="Yang P."/>
            <person name="Bao Y."/>
            <person name="Zhao W."/>
            <person name="Wang W."/>
            <person name="Lu H."/>
            <person name="Wang Q."/>
            <person name="Cui N."/>
            <person name="Li J."/>
            <person name="Chen X."/>
            <person name="Luo L."/>
            <person name="Yu J."/>
            <person name="Kang L."/>
            <person name="Cui F."/>
        </authorList>
    </citation>
    <scope>NUCLEOTIDE SEQUENCE [LARGE SCALE GENOMIC DNA]</scope>
    <source>
        <strain evidence="6">Lst14</strain>
    </source>
</reference>
<dbReference type="GO" id="GO:0030145">
    <property type="term" value="F:manganese ion binding"/>
    <property type="evidence" value="ECO:0007669"/>
    <property type="project" value="InterPro"/>
</dbReference>
<evidence type="ECO:0000256" key="3">
    <source>
        <dbReference type="ARBA" id="ARBA00022670"/>
    </source>
</evidence>
<proteinExistence type="inferred from homology"/>
<dbReference type="SUPFAM" id="SSF52949">
    <property type="entry name" value="Macro domain-like"/>
    <property type="match status" value="1"/>
</dbReference>
<dbReference type="PANTHER" id="PTHR11963:SF16">
    <property type="entry name" value="CYTOSOL AMINOPEPTIDASE"/>
    <property type="match status" value="1"/>
</dbReference>
<keyword evidence="2" id="KW-0031">Aminopeptidase</keyword>
<dbReference type="GO" id="GO:0006508">
    <property type="term" value="P:proteolysis"/>
    <property type="evidence" value="ECO:0007669"/>
    <property type="project" value="UniProtKB-KW"/>
</dbReference>
<dbReference type="EMBL" id="QKKF02002716">
    <property type="protein sequence ID" value="RZF48179.1"/>
    <property type="molecule type" value="Genomic_DNA"/>
</dbReference>
<dbReference type="InterPro" id="IPR043472">
    <property type="entry name" value="Macro_dom-like"/>
</dbReference>
<dbReference type="Gene3D" id="3.40.220.10">
    <property type="entry name" value="Leucine Aminopeptidase, subunit E, domain 1"/>
    <property type="match status" value="1"/>
</dbReference>
<keyword evidence="3" id="KW-0645">Protease</keyword>
<evidence type="ECO:0000313" key="7">
    <source>
        <dbReference type="Proteomes" id="UP000291343"/>
    </source>
</evidence>
<evidence type="ECO:0000259" key="5">
    <source>
        <dbReference type="Pfam" id="PF00883"/>
    </source>
</evidence>
<dbReference type="SUPFAM" id="SSF53187">
    <property type="entry name" value="Zn-dependent exopeptidases"/>
    <property type="match status" value="1"/>
</dbReference>
<comment type="similarity">
    <text evidence="1">Belongs to the peptidase M17 family.</text>
</comment>
<dbReference type="PANTHER" id="PTHR11963">
    <property type="entry name" value="LEUCINE AMINOPEPTIDASE-RELATED"/>
    <property type="match status" value="1"/>
</dbReference>
<dbReference type="InterPro" id="IPR011356">
    <property type="entry name" value="Leucine_aapep/pepB"/>
</dbReference>
<dbReference type="GO" id="GO:0070006">
    <property type="term" value="F:metalloaminopeptidase activity"/>
    <property type="evidence" value="ECO:0007669"/>
    <property type="project" value="InterPro"/>
</dbReference>
<dbReference type="Gene3D" id="3.40.630.10">
    <property type="entry name" value="Zn peptidases"/>
    <property type="match status" value="1"/>
</dbReference>
<keyword evidence="7" id="KW-1185">Reference proteome</keyword>
<gene>
    <name evidence="6" type="ORF">LSTR_LSTR014798</name>
</gene>
<sequence length="470" mass="52160">MGYSAPSQVYSHLGIEGFTHIALAGVGPRNPNRLNHTEQLNEERENIRLAAALGVRKVQQRGANKISIEGFTEPEAAAEGSLLAAYDYNANLSIDVTPPQISLYEHSDTNSWASGEINAECQNWARHLSHAPANLKFPEMYAEEICEKLSRYDIRVDIRKKDWLRSRHMHASLEAAKSSCHPPILLELSYCGTDIEDGMVAFVGKGNIFDSGALFIKPCKGMHHFRADMAGAAAICAAFQGIARKRIPINIKAAILLYMNMPSPMGLKPGDILKNRNTKFMRATDPDNDCRLVLSEIVDYVGTYAPDVIVSVGTYTRSISDALGISATGIFTRNYPLFTEFHRAGLESGDRVWRMPLWKHYADLNTKYPDVDLDNRTAKSGGDPSQAAAFLEESLPLDTTCCCPTKRPYVHLDCFGTGLLSQTETEAEPYYRKGVKMGRPTRLLIQFLYHRACLIPKENKSTKLAVAKAQ</sequence>
<dbReference type="GO" id="GO:0005737">
    <property type="term" value="C:cytoplasm"/>
    <property type="evidence" value="ECO:0007669"/>
    <property type="project" value="InterPro"/>
</dbReference>
<evidence type="ECO:0000313" key="6">
    <source>
        <dbReference type="EMBL" id="RZF48179.1"/>
    </source>
</evidence>
<protein>
    <recommendedName>
        <fullName evidence="5">Cytosol aminopeptidase domain-containing protein</fullName>
    </recommendedName>
</protein>
<dbReference type="OrthoDB" id="412814at2759"/>
<comment type="caution">
    <text evidence="6">The sequence shown here is derived from an EMBL/GenBank/DDBJ whole genome shotgun (WGS) entry which is preliminary data.</text>
</comment>
<dbReference type="PRINTS" id="PR00481">
    <property type="entry name" value="LAMNOPPTDASE"/>
</dbReference>
<dbReference type="Proteomes" id="UP000291343">
    <property type="component" value="Unassembled WGS sequence"/>
</dbReference>
<name>A0A482XRU3_LAOST</name>
<keyword evidence="4" id="KW-0378">Hydrolase</keyword>
<organism evidence="6 7">
    <name type="scientific">Laodelphax striatellus</name>
    <name type="common">Small brown planthopper</name>
    <name type="synonym">Delphax striatella</name>
    <dbReference type="NCBI Taxonomy" id="195883"/>
    <lineage>
        <taxon>Eukaryota</taxon>
        <taxon>Metazoa</taxon>
        <taxon>Ecdysozoa</taxon>
        <taxon>Arthropoda</taxon>
        <taxon>Hexapoda</taxon>
        <taxon>Insecta</taxon>
        <taxon>Pterygota</taxon>
        <taxon>Neoptera</taxon>
        <taxon>Paraneoptera</taxon>
        <taxon>Hemiptera</taxon>
        <taxon>Auchenorrhyncha</taxon>
        <taxon>Fulgoroidea</taxon>
        <taxon>Delphacidae</taxon>
        <taxon>Criomorphinae</taxon>
        <taxon>Laodelphax</taxon>
    </lineage>
</organism>
<dbReference type="AlphaFoldDB" id="A0A482XRU3"/>
<feature type="domain" description="Cytosol aminopeptidase" evidence="5">
    <location>
        <begin position="123"/>
        <end position="444"/>
    </location>
</feature>
<dbReference type="InterPro" id="IPR000819">
    <property type="entry name" value="Peptidase_M17_C"/>
</dbReference>
<evidence type="ECO:0000256" key="4">
    <source>
        <dbReference type="ARBA" id="ARBA00022801"/>
    </source>
</evidence>
<dbReference type="InParanoid" id="A0A482XRU3"/>
<evidence type="ECO:0000256" key="1">
    <source>
        <dbReference type="ARBA" id="ARBA00009528"/>
    </source>
</evidence>